<dbReference type="EMBL" id="JARYZI010000009">
    <property type="protein sequence ID" value="MDH8679090.1"/>
    <property type="molecule type" value="Genomic_DNA"/>
</dbReference>
<keyword evidence="3" id="KW-0812">Transmembrane</keyword>
<dbReference type="Proteomes" id="UP001158045">
    <property type="component" value="Unassembled WGS sequence"/>
</dbReference>
<accession>A0ABT6NFF1</accession>
<dbReference type="RefSeq" id="WP_281094987.1">
    <property type="nucleotide sequence ID" value="NZ_JARYZI010000009.1"/>
</dbReference>
<dbReference type="PANTHER" id="PTHR30036">
    <property type="entry name" value="D-XYLOSE-BINDING PERIPLASMIC PROTEIN"/>
    <property type="match status" value="1"/>
</dbReference>
<evidence type="ECO:0000256" key="3">
    <source>
        <dbReference type="SAM" id="Phobius"/>
    </source>
</evidence>
<dbReference type="PANTHER" id="PTHR30036:SF1">
    <property type="entry name" value="D-XYLOSE-BINDING PERIPLASMIC PROTEIN"/>
    <property type="match status" value="1"/>
</dbReference>
<protein>
    <submittedName>
        <fullName evidence="5">Substrate-binding domain-containing protein</fullName>
    </submittedName>
</protein>
<evidence type="ECO:0000313" key="5">
    <source>
        <dbReference type="EMBL" id="MDH8679090.1"/>
    </source>
</evidence>
<evidence type="ECO:0000313" key="6">
    <source>
        <dbReference type="Proteomes" id="UP001158045"/>
    </source>
</evidence>
<comment type="subcellular location">
    <subcellularLocation>
        <location evidence="1">Cell envelope</location>
    </subcellularLocation>
</comment>
<dbReference type="Gene3D" id="3.40.50.2300">
    <property type="match status" value="2"/>
</dbReference>
<sequence>MKKILTFSIIGILCLIIGMLYLLNDSKKVIEDDKIKIGLMVDSLVIERWQKDRDIFISKAKALGAEVILKNANEDSHLQVQQVKELIEAKVDVIVIIPYDREAIAPILRQAKREGIKIIAYDRLVEKGDVDLYMSFDNVKVGELMGEAILEKAPTGKYIIINGSPKDNNAYMFNKGYMSILQANIDAGQIDIIANVWADDWREVVAYDTVSTLIDSGEHIDAIIGANDDLAEGAIRALLERQLAGSVFVSGHDANLSACQRIVEGTQTITVYKPIKKLAQKAAEVAVDIANGKAIISDQSIYDGEFNVPFIMFQPTLVDASNMVSVIIDDGFHTMDEVYRNIPTKEWPKP</sequence>
<dbReference type="InterPro" id="IPR028082">
    <property type="entry name" value="Peripla_BP_I"/>
</dbReference>
<keyword evidence="3" id="KW-1133">Transmembrane helix</keyword>
<evidence type="ECO:0000259" key="4">
    <source>
        <dbReference type="Pfam" id="PF13407"/>
    </source>
</evidence>
<dbReference type="SUPFAM" id="SSF53822">
    <property type="entry name" value="Periplasmic binding protein-like I"/>
    <property type="match status" value="1"/>
</dbReference>
<comment type="caution">
    <text evidence="5">The sequence shown here is derived from an EMBL/GenBank/DDBJ whole genome shotgun (WGS) entry which is preliminary data.</text>
</comment>
<keyword evidence="2" id="KW-0732">Signal</keyword>
<feature type="domain" description="Periplasmic binding protein" evidence="4">
    <location>
        <begin position="37"/>
        <end position="293"/>
    </location>
</feature>
<proteinExistence type="predicted"/>
<dbReference type="InterPro" id="IPR025997">
    <property type="entry name" value="SBP_2_dom"/>
</dbReference>
<evidence type="ECO:0000256" key="1">
    <source>
        <dbReference type="ARBA" id="ARBA00004196"/>
    </source>
</evidence>
<name>A0ABT6NFF1_9FIRM</name>
<evidence type="ECO:0000256" key="2">
    <source>
        <dbReference type="ARBA" id="ARBA00022729"/>
    </source>
</evidence>
<gene>
    <name evidence="5" type="ORF">QE109_13095</name>
</gene>
<dbReference type="Pfam" id="PF13407">
    <property type="entry name" value="Peripla_BP_4"/>
    <property type="match status" value="1"/>
</dbReference>
<organism evidence="5 6">
    <name type="scientific">Fusibacter bizertensis</name>
    <dbReference type="NCBI Taxonomy" id="1488331"/>
    <lineage>
        <taxon>Bacteria</taxon>
        <taxon>Bacillati</taxon>
        <taxon>Bacillota</taxon>
        <taxon>Clostridia</taxon>
        <taxon>Eubacteriales</taxon>
        <taxon>Eubacteriales Family XII. Incertae Sedis</taxon>
        <taxon>Fusibacter</taxon>
    </lineage>
</organism>
<dbReference type="InterPro" id="IPR050555">
    <property type="entry name" value="Bact_Solute-Bind_Prot2"/>
</dbReference>
<dbReference type="CDD" id="cd19991">
    <property type="entry name" value="PBP1_ABC_xylose_binding"/>
    <property type="match status" value="1"/>
</dbReference>
<keyword evidence="3" id="KW-0472">Membrane</keyword>
<feature type="transmembrane region" description="Helical" evidence="3">
    <location>
        <begin position="6"/>
        <end position="24"/>
    </location>
</feature>
<reference evidence="5 6" key="1">
    <citation type="submission" date="2023-04" db="EMBL/GenBank/DDBJ databases">
        <title>Fusibacter bizertensis strain WBS, isolated from littoral bottom sediments of the Arctic seas - biochemical and genomic analysis.</title>
        <authorList>
            <person name="Brioukhanov A.L."/>
        </authorList>
    </citation>
    <scope>NUCLEOTIDE SEQUENCE [LARGE SCALE GENOMIC DNA]</scope>
    <source>
        <strain evidence="5 6">WBS</strain>
    </source>
</reference>
<keyword evidence="6" id="KW-1185">Reference proteome</keyword>